<keyword evidence="1" id="KW-0238">DNA-binding</keyword>
<organism evidence="4 5">
    <name type="scientific">Halomonas aestuarii</name>
    <dbReference type="NCBI Taxonomy" id="1897729"/>
    <lineage>
        <taxon>Bacteria</taxon>
        <taxon>Pseudomonadati</taxon>
        <taxon>Pseudomonadota</taxon>
        <taxon>Gammaproteobacteria</taxon>
        <taxon>Oceanospirillales</taxon>
        <taxon>Halomonadaceae</taxon>
        <taxon>Halomonas</taxon>
    </lineage>
</organism>
<sequence length="205" mass="22471">MANVSLYARVSTDADPPLSDQLDRLRAWAAFEGHTIVGEFADDNTRSLQADAARPALDRLSQLAFDGKTNMVAAVSLDRLGRSLKHLFGLLREFETLGVAVYIDNLALDTTNPAGQLALSLLGALNDFDKAMMSERSRRGYRKAKAKGKRIGAPRLSPSKENRVAALLQAGVCPHRVRTLTNVGKAAIYRIKRDLECKPSDVEQH</sequence>
<protein>
    <recommendedName>
        <fullName evidence="3">Resolvase/invertase-type recombinase catalytic domain-containing protein</fullName>
    </recommendedName>
</protein>
<name>A0A1J0VIC2_9GAMM</name>
<evidence type="ECO:0000313" key="4">
    <source>
        <dbReference type="EMBL" id="APE31788.1"/>
    </source>
</evidence>
<evidence type="ECO:0000256" key="1">
    <source>
        <dbReference type="ARBA" id="ARBA00023125"/>
    </source>
</evidence>
<dbReference type="PROSITE" id="PS51736">
    <property type="entry name" value="RECOMBINASES_3"/>
    <property type="match status" value="1"/>
</dbReference>
<feature type="domain" description="Resolvase/invertase-type recombinase catalytic" evidence="3">
    <location>
        <begin position="3"/>
        <end position="148"/>
    </location>
</feature>
<dbReference type="GO" id="GO:0000150">
    <property type="term" value="F:DNA strand exchange activity"/>
    <property type="evidence" value="ECO:0007669"/>
    <property type="project" value="InterPro"/>
</dbReference>
<dbReference type="Pfam" id="PF00239">
    <property type="entry name" value="Resolvase"/>
    <property type="match status" value="1"/>
</dbReference>
<dbReference type="PANTHER" id="PTHR30461:SF2">
    <property type="entry name" value="SERINE RECOMBINASE PINE-RELATED"/>
    <property type="match status" value="1"/>
</dbReference>
<keyword evidence="2" id="KW-0233">DNA recombination</keyword>
<proteinExistence type="predicted"/>
<evidence type="ECO:0000313" key="5">
    <source>
        <dbReference type="Proteomes" id="UP000181985"/>
    </source>
</evidence>
<evidence type="ECO:0000256" key="2">
    <source>
        <dbReference type="ARBA" id="ARBA00023172"/>
    </source>
</evidence>
<dbReference type="RefSeq" id="WP_071945265.1">
    <property type="nucleotide sequence ID" value="NZ_CP018139.1"/>
</dbReference>
<dbReference type="EMBL" id="CP018139">
    <property type="protein sequence ID" value="APE31788.1"/>
    <property type="molecule type" value="Genomic_DNA"/>
</dbReference>
<dbReference type="PANTHER" id="PTHR30461">
    <property type="entry name" value="DNA-INVERTASE FROM LAMBDOID PROPHAGE"/>
    <property type="match status" value="1"/>
</dbReference>
<dbReference type="InterPro" id="IPR036162">
    <property type="entry name" value="Resolvase-like_N_sf"/>
</dbReference>
<dbReference type="InterPro" id="IPR006119">
    <property type="entry name" value="Resolv_N"/>
</dbReference>
<dbReference type="SMART" id="SM00857">
    <property type="entry name" value="Resolvase"/>
    <property type="match status" value="1"/>
</dbReference>
<dbReference type="GO" id="GO:0003677">
    <property type="term" value="F:DNA binding"/>
    <property type="evidence" value="ECO:0007669"/>
    <property type="project" value="UniProtKB-KW"/>
</dbReference>
<dbReference type="KEGG" id="hsi:BOX17_13000"/>
<dbReference type="InterPro" id="IPR050639">
    <property type="entry name" value="SSR_resolvase"/>
</dbReference>
<dbReference type="Gene3D" id="3.40.50.1390">
    <property type="entry name" value="Resolvase, N-terminal catalytic domain"/>
    <property type="match status" value="1"/>
</dbReference>
<dbReference type="SUPFAM" id="SSF53041">
    <property type="entry name" value="Resolvase-like"/>
    <property type="match status" value="1"/>
</dbReference>
<evidence type="ECO:0000259" key="3">
    <source>
        <dbReference type="PROSITE" id="PS51736"/>
    </source>
</evidence>
<dbReference type="AlphaFoldDB" id="A0A1J0VIC2"/>
<gene>
    <name evidence="4" type="ORF">BOX17_13000</name>
</gene>
<dbReference type="CDD" id="cd03768">
    <property type="entry name" value="SR_ResInv"/>
    <property type="match status" value="1"/>
</dbReference>
<keyword evidence="5" id="KW-1185">Reference proteome</keyword>
<dbReference type="Proteomes" id="UP000181985">
    <property type="component" value="Chromosome"/>
</dbReference>
<reference evidence="5" key="1">
    <citation type="submission" date="2016-11" db="EMBL/GenBank/DDBJ databases">
        <title>Halolamina sediminis sp. nov., an extremely halophilic archaeon isolated from solar salt.</title>
        <authorList>
            <person name="Koh H.-W."/>
            <person name="Rani S."/>
            <person name="Park S.-J."/>
        </authorList>
    </citation>
    <scope>NUCLEOTIDE SEQUENCE [LARGE SCALE GENOMIC DNA]</scope>
    <source>
        <strain evidence="5">Hb3</strain>
    </source>
</reference>
<accession>A0A1J0VIC2</accession>